<evidence type="ECO:0000256" key="6">
    <source>
        <dbReference type="ARBA" id="ARBA00022777"/>
    </source>
</evidence>
<evidence type="ECO:0000256" key="4">
    <source>
        <dbReference type="ARBA" id="ARBA00022679"/>
    </source>
</evidence>
<evidence type="ECO:0000256" key="10">
    <source>
        <dbReference type="SAM" id="Phobius"/>
    </source>
</evidence>
<dbReference type="Proteomes" id="UP001224775">
    <property type="component" value="Unassembled WGS sequence"/>
</dbReference>
<evidence type="ECO:0000256" key="8">
    <source>
        <dbReference type="ARBA" id="ARBA00022989"/>
    </source>
</evidence>
<evidence type="ECO:0000313" key="12">
    <source>
        <dbReference type="Proteomes" id="UP001224775"/>
    </source>
</evidence>
<comment type="caution">
    <text evidence="11">The sequence shown here is derived from an EMBL/GenBank/DDBJ whole genome shotgun (WGS) entry which is preliminary data.</text>
</comment>
<reference evidence="11" key="1">
    <citation type="submission" date="2023-06" db="EMBL/GenBank/DDBJ databases">
        <title>Survivors Of The Sea: Transcriptome response of Skeletonema marinoi to long-term dormancy.</title>
        <authorList>
            <person name="Pinder M.I.M."/>
            <person name="Kourtchenko O."/>
            <person name="Robertson E.K."/>
            <person name="Larsson T."/>
            <person name="Maumus F."/>
            <person name="Osuna-Cruz C.M."/>
            <person name="Vancaester E."/>
            <person name="Stenow R."/>
            <person name="Vandepoele K."/>
            <person name="Ploug H."/>
            <person name="Bruchert V."/>
            <person name="Godhe A."/>
            <person name="Topel M."/>
        </authorList>
    </citation>
    <scope>NUCLEOTIDE SEQUENCE</scope>
    <source>
        <strain evidence="11">R05AC</strain>
    </source>
</reference>
<feature type="transmembrane region" description="Helical" evidence="10">
    <location>
        <begin position="275"/>
        <end position="293"/>
    </location>
</feature>
<feature type="transmembrane region" description="Helical" evidence="10">
    <location>
        <begin position="25"/>
        <end position="46"/>
    </location>
</feature>
<comment type="similarity">
    <text evidence="2">Belongs to the polyprenol kinase family.</text>
</comment>
<feature type="transmembrane region" description="Helical" evidence="10">
    <location>
        <begin position="103"/>
        <end position="122"/>
    </location>
</feature>
<evidence type="ECO:0000256" key="2">
    <source>
        <dbReference type="ARBA" id="ARBA00010794"/>
    </source>
</evidence>
<dbReference type="PANTHER" id="PTHR13205">
    <property type="entry name" value="TRANSMEMBRANE PROTEIN 15-RELATED"/>
    <property type="match status" value="1"/>
</dbReference>
<keyword evidence="7" id="KW-0256">Endoplasmic reticulum</keyword>
<dbReference type="InterPro" id="IPR032974">
    <property type="entry name" value="Polypren_kinase"/>
</dbReference>
<feature type="transmembrane region" description="Helical" evidence="10">
    <location>
        <begin position="244"/>
        <end position="263"/>
    </location>
</feature>
<feature type="transmembrane region" description="Helical" evidence="10">
    <location>
        <begin position="550"/>
        <end position="570"/>
    </location>
</feature>
<evidence type="ECO:0000256" key="7">
    <source>
        <dbReference type="ARBA" id="ARBA00022824"/>
    </source>
</evidence>
<organism evidence="11 12">
    <name type="scientific">Skeletonema marinoi</name>
    <dbReference type="NCBI Taxonomy" id="267567"/>
    <lineage>
        <taxon>Eukaryota</taxon>
        <taxon>Sar</taxon>
        <taxon>Stramenopiles</taxon>
        <taxon>Ochrophyta</taxon>
        <taxon>Bacillariophyta</taxon>
        <taxon>Coscinodiscophyceae</taxon>
        <taxon>Thalassiosirophycidae</taxon>
        <taxon>Thalassiosirales</taxon>
        <taxon>Skeletonemataceae</taxon>
        <taxon>Skeletonema</taxon>
        <taxon>Skeletonema marinoi-dohrnii complex</taxon>
    </lineage>
</organism>
<dbReference type="EC" id="2.7.1.108" evidence="3"/>
<protein>
    <recommendedName>
        <fullName evidence="3">dolichol kinase</fullName>
        <ecNumber evidence="3">2.7.1.108</ecNumber>
    </recommendedName>
</protein>
<keyword evidence="8 10" id="KW-1133">Transmembrane helix</keyword>
<name>A0AAD8Y3T6_9STRA</name>
<evidence type="ECO:0000256" key="1">
    <source>
        <dbReference type="ARBA" id="ARBA00004477"/>
    </source>
</evidence>
<keyword evidence="12" id="KW-1185">Reference proteome</keyword>
<accession>A0AAD8Y3T6</accession>
<comment type="subcellular location">
    <subcellularLocation>
        <location evidence="1">Endoplasmic reticulum membrane</location>
        <topology evidence="1">Multi-pass membrane protein</topology>
    </subcellularLocation>
</comment>
<evidence type="ECO:0000313" key="11">
    <source>
        <dbReference type="EMBL" id="KAK1738693.1"/>
    </source>
</evidence>
<gene>
    <name evidence="11" type="ORF">QTG54_010723</name>
</gene>
<keyword evidence="9 10" id="KW-0472">Membrane</keyword>
<keyword evidence="6" id="KW-0418">Kinase</keyword>
<dbReference type="EMBL" id="JATAAI010000020">
    <property type="protein sequence ID" value="KAK1738693.1"/>
    <property type="molecule type" value="Genomic_DNA"/>
</dbReference>
<keyword evidence="4" id="KW-0808">Transferase</keyword>
<feature type="transmembrane region" description="Helical" evidence="10">
    <location>
        <begin position="200"/>
        <end position="223"/>
    </location>
</feature>
<feature type="transmembrane region" description="Helical" evidence="10">
    <location>
        <begin position="305"/>
        <end position="326"/>
    </location>
</feature>
<dbReference type="GO" id="GO:0004168">
    <property type="term" value="F:dolichol kinase activity"/>
    <property type="evidence" value="ECO:0007669"/>
    <property type="project" value="UniProtKB-EC"/>
</dbReference>
<feature type="transmembrane region" description="Helical" evidence="10">
    <location>
        <begin position="172"/>
        <end position="194"/>
    </location>
</feature>
<feature type="transmembrane region" description="Helical" evidence="10">
    <location>
        <begin position="66"/>
        <end position="91"/>
    </location>
</feature>
<sequence length="611" mass="67929">MKATNNKHGVDSMPRNYIDKISMPVLEWICVAAIPLYLCNTIIVRWRTETLQSTTHYEDNMFLQSIFSNISQSILVILGVTALLSIIAIFGMTNKINNQKQQLRGNGFVIGSHLIPIMYFALLLLYCQNADTLQYTNSGLQHVMYSSCGGLAFIISYIWLQRKGNENVESENHAAVMQLCWKVYLVLLLCYQVYREFTRGFPSCMLFGIIHISMIGCYSTAVLNTRLDDQKQWQNAFTCGEWMVVSNLTASVIGDFMLHHYYSSLYDDYPDRFSAHTRIAQAGLVGCFVGVAYCQVTSRILHQGIIGSLAGVVGIVIGFLEMTLGLPSTSQNNNWMPLIPRSIQWLLKFLSNEVRVEIGGSVVHFQRYAILGYWGLVLIASTPLTMKLCKWVEADEAMKKRRVVLARKFFHFVAVILFTPITWIDSDMMALSYAIATTLLMILEIVRCYSFGEEHGSISLSLNSFYTIFLDEKDSLAADGGLAITHITLIVGCAMPLWVTQIVNVTDESNLLVHLLPFVGVLVLGIGDSAGAIAGIKFGSHPWPGGSSRTLEGSLCMFVSMFALLYFVGFDDLFKVGTVLAIVTLFEASTSQIDNLCLPLAGTSLVVLFAA</sequence>
<feature type="transmembrane region" description="Helical" evidence="10">
    <location>
        <begin position="476"/>
        <end position="499"/>
    </location>
</feature>
<feature type="transmembrane region" description="Helical" evidence="10">
    <location>
        <begin position="365"/>
        <end position="384"/>
    </location>
</feature>
<keyword evidence="5 10" id="KW-0812">Transmembrane</keyword>
<dbReference type="AlphaFoldDB" id="A0AAD8Y3T6"/>
<feature type="transmembrane region" description="Helical" evidence="10">
    <location>
        <begin position="405"/>
        <end position="424"/>
    </location>
</feature>
<evidence type="ECO:0000256" key="3">
    <source>
        <dbReference type="ARBA" id="ARBA00012132"/>
    </source>
</evidence>
<feature type="transmembrane region" description="Helical" evidence="10">
    <location>
        <begin position="511"/>
        <end position="538"/>
    </location>
</feature>
<dbReference type="PANTHER" id="PTHR13205:SF15">
    <property type="entry name" value="DOLICHOL KINASE"/>
    <property type="match status" value="1"/>
</dbReference>
<evidence type="ECO:0000256" key="5">
    <source>
        <dbReference type="ARBA" id="ARBA00022692"/>
    </source>
</evidence>
<feature type="transmembrane region" description="Helical" evidence="10">
    <location>
        <begin position="142"/>
        <end position="160"/>
    </location>
</feature>
<proteinExistence type="inferred from homology"/>
<dbReference type="GO" id="GO:0043048">
    <property type="term" value="P:dolichyl monophosphate biosynthetic process"/>
    <property type="evidence" value="ECO:0007669"/>
    <property type="project" value="TreeGrafter"/>
</dbReference>
<dbReference type="GO" id="GO:0005789">
    <property type="term" value="C:endoplasmic reticulum membrane"/>
    <property type="evidence" value="ECO:0007669"/>
    <property type="project" value="UniProtKB-SubCell"/>
</dbReference>
<evidence type="ECO:0000256" key="9">
    <source>
        <dbReference type="ARBA" id="ARBA00023136"/>
    </source>
</evidence>